<evidence type="ECO:0000256" key="1">
    <source>
        <dbReference type="SAM" id="MobiDB-lite"/>
    </source>
</evidence>
<dbReference type="Proteomes" id="UP000006247">
    <property type="component" value="Unassembled WGS sequence"/>
</dbReference>
<evidence type="ECO:0000313" key="3">
    <source>
        <dbReference type="Proteomes" id="UP000006247"/>
    </source>
</evidence>
<dbReference type="HOGENOM" id="CLU_053814_0_0_11"/>
<protein>
    <submittedName>
        <fullName evidence="2">Uncharacterized protein</fullName>
    </submittedName>
</protein>
<feature type="compositionally biased region" description="Basic and acidic residues" evidence="1">
    <location>
        <begin position="245"/>
        <end position="256"/>
    </location>
</feature>
<evidence type="ECO:0000313" key="2">
    <source>
        <dbReference type="EMBL" id="EEG27386.1"/>
    </source>
</evidence>
<proteinExistence type="predicted"/>
<reference evidence="2 3" key="1">
    <citation type="submission" date="2009-01" db="EMBL/GenBank/DDBJ databases">
        <authorList>
            <person name="Fulton L."/>
            <person name="Clifton S."/>
            <person name="Chinwalla A.T."/>
            <person name="Mitreva M."/>
            <person name="Sodergren E."/>
            <person name="Weinstock G."/>
            <person name="Clifton S."/>
            <person name="Dooling D.J."/>
            <person name="Fulton B."/>
            <person name="Minx P."/>
            <person name="Pepin K.H."/>
            <person name="Johnson M."/>
            <person name="Bhonagiri V."/>
            <person name="Nash W.E."/>
            <person name="Mardis E.R."/>
            <person name="Wilson R.K."/>
        </authorList>
    </citation>
    <scope>NUCLEOTIDE SEQUENCE [LARGE SCALE GENOMIC DNA]</scope>
    <source>
        <strain evidence="2 3">ATCC 33806</strain>
    </source>
</reference>
<comment type="caution">
    <text evidence="2">The sequence shown here is derived from an EMBL/GenBank/DDBJ whole genome shotgun (WGS) entry which is preliminary data.</text>
</comment>
<feature type="compositionally biased region" description="Basic residues" evidence="1">
    <location>
        <begin position="384"/>
        <end position="404"/>
    </location>
</feature>
<sequence>MVCIARVHIFEIYKGKGEEIMPWLRMGDTLVTHPLMIRLLEVCKGNHQLKNEAVGVLAQLAIISAAHLTDYWVGYGSLYQIAPGREEAMLEMLCGAGLLFQEEGPEGYPALRLVDDRELFHMRSKEEVELDRLRSKDKHNIDLLVKVRIRDGDQCRWCGCWVDWRDRRSGRSGTYDSLNGHKNSTPETLVVACRSCNSARGAGEVKELRDPPTPEEVHYNKHTIAFINDSRYAKEHDIYVVSKDEREKQARWRQEQEQASQRSRRAKRQSPAQSKAVWVDEPKATMRHDTASQATSVAAGPVQGFDDPLEAAPDWVSGEEPPAGWVPSGMMDFADDSEDCNDMDSSPTAAEAAAMGEKNPPGPPTPTEGQKRNSNVQGMPRGNHNSKSRRRGRRRRKRGKRKQE</sequence>
<accession>C0E244</accession>
<dbReference type="AlphaFoldDB" id="C0E244"/>
<dbReference type="EMBL" id="ACEB01000017">
    <property type="protein sequence ID" value="EEG27386.1"/>
    <property type="molecule type" value="Genomic_DNA"/>
</dbReference>
<feature type="compositionally biased region" description="Basic and acidic residues" evidence="1">
    <location>
        <begin position="278"/>
        <end position="290"/>
    </location>
</feature>
<gene>
    <name evidence="2" type="ORF">CORMATOL_01049</name>
</gene>
<organism evidence="2 3">
    <name type="scientific">Corynebacterium matruchotii ATCC 33806</name>
    <dbReference type="NCBI Taxonomy" id="566549"/>
    <lineage>
        <taxon>Bacteria</taxon>
        <taxon>Bacillati</taxon>
        <taxon>Actinomycetota</taxon>
        <taxon>Actinomycetes</taxon>
        <taxon>Mycobacteriales</taxon>
        <taxon>Corynebacteriaceae</taxon>
        <taxon>Corynebacterium</taxon>
    </lineage>
</organism>
<feature type="compositionally biased region" description="Acidic residues" evidence="1">
    <location>
        <begin position="333"/>
        <end position="342"/>
    </location>
</feature>
<name>C0E244_9CORY</name>
<feature type="region of interest" description="Disordered" evidence="1">
    <location>
        <begin position="245"/>
        <end position="404"/>
    </location>
</feature>